<keyword evidence="3" id="KW-1003">Cell membrane</keyword>
<feature type="transmembrane region" description="Helical" evidence="8">
    <location>
        <begin position="84"/>
        <end position="103"/>
    </location>
</feature>
<name>A0A9D2PWZ1_9MICO</name>
<dbReference type="Gene3D" id="1.10.3730.20">
    <property type="match status" value="1"/>
</dbReference>
<comment type="caution">
    <text evidence="9">The sequence shown here is derived from an EMBL/GenBank/DDBJ whole genome shotgun (WGS) entry which is preliminary data.</text>
</comment>
<dbReference type="SUPFAM" id="SSF103481">
    <property type="entry name" value="Multidrug resistance efflux transporter EmrE"/>
    <property type="match status" value="1"/>
</dbReference>
<dbReference type="GO" id="GO:0015297">
    <property type="term" value="F:antiporter activity"/>
    <property type="evidence" value="ECO:0007669"/>
    <property type="project" value="TreeGrafter"/>
</dbReference>
<evidence type="ECO:0000256" key="5">
    <source>
        <dbReference type="ARBA" id="ARBA00022989"/>
    </source>
</evidence>
<reference evidence="9" key="2">
    <citation type="submission" date="2021-04" db="EMBL/GenBank/DDBJ databases">
        <authorList>
            <person name="Gilroy R."/>
        </authorList>
    </citation>
    <scope>NUCLEOTIDE SEQUENCE</scope>
    <source>
        <strain evidence="9">CHK130-7132</strain>
    </source>
</reference>
<dbReference type="GO" id="GO:0031460">
    <property type="term" value="P:glycine betaine transport"/>
    <property type="evidence" value="ECO:0007669"/>
    <property type="project" value="TreeGrafter"/>
</dbReference>
<organism evidence="9 10">
    <name type="scientific">Candidatus Brachybacterium intestinipullorum</name>
    <dbReference type="NCBI Taxonomy" id="2838512"/>
    <lineage>
        <taxon>Bacteria</taxon>
        <taxon>Bacillati</taxon>
        <taxon>Actinomycetota</taxon>
        <taxon>Actinomycetes</taxon>
        <taxon>Micrococcales</taxon>
        <taxon>Dermabacteraceae</taxon>
        <taxon>Brachybacterium</taxon>
    </lineage>
</organism>
<evidence type="ECO:0000313" key="9">
    <source>
        <dbReference type="EMBL" id="HJC68898.1"/>
    </source>
</evidence>
<dbReference type="AlphaFoldDB" id="A0A9D2PWZ1"/>
<evidence type="ECO:0000256" key="3">
    <source>
        <dbReference type="ARBA" id="ARBA00022475"/>
    </source>
</evidence>
<gene>
    <name evidence="9" type="ORF">H9932_04345</name>
</gene>
<dbReference type="Proteomes" id="UP000823854">
    <property type="component" value="Unassembled WGS sequence"/>
</dbReference>
<dbReference type="EMBL" id="DWWC01000091">
    <property type="protein sequence ID" value="HJC68898.1"/>
    <property type="molecule type" value="Genomic_DNA"/>
</dbReference>
<dbReference type="GO" id="GO:0015199">
    <property type="term" value="F:amino-acid betaine transmembrane transporter activity"/>
    <property type="evidence" value="ECO:0007669"/>
    <property type="project" value="TreeGrafter"/>
</dbReference>
<evidence type="ECO:0000256" key="1">
    <source>
        <dbReference type="ARBA" id="ARBA00004651"/>
    </source>
</evidence>
<evidence type="ECO:0000313" key="10">
    <source>
        <dbReference type="Proteomes" id="UP000823854"/>
    </source>
</evidence>
<dbReference type="PANTHER" id="PTHR30561">
    <property type="entry name" value="SMR FAMILY PROTON-DEPENDENT DRUG EFFLUX TRANSPORTER SUGE"/>
    <property type="match status" value="1"/>
</dbReference>
<keyword evidence="6 8" id="KW-0472">Membrane</keyword>
<comment type="subcellular location">
    <subcellularLocation>
        <location evidence="1 7">Cell membrane</location>
        <topology evidence="1 7">Multi-pass membrane protein</topology>
    </subcellularLocation>
</comment>
<evidence type="ECO:0000256" key="2">
    <source>
        <dbReference type="ARBA" id="ARBA00022448"/>
    </source>
</evidence>
<dbReference type="Pfam" id="PF00893">
    <property type="entry name" value="Multi_Drug_Res"/>
    <property type="match status" value="1"/>
</dbReference>
<evidence type="ECO:0000256" key="8">
    <source>
        <dbReference type="SAM" id="Phobius"/>
    </source>
</evidence>
<dbReference type="InterPro" id="IPR045324">
    <property type="entry name" value="Small_multidrug_res"/>
</dbReference>
<dbReference type="GO" id="GO:0005886">
    <property type="term" value="C:plasma membrane"/>
    <property type="evidence" value="ECO:0007669"/>
    <property type="project" value="UniProtKB-SubCell"/>
</dbReference>
<evidence type="ECO:0000256" key="6">
    <source>
        <dbReference type="ARBA" id="ARBA00023136"/>
    </source>
</evidence>
<keyword evidence="2" id="KW-0813">Transport</keyword>
<comment type="similarity">
    <text evidence="7">Belongs to the drug/metabolite transporter (DMT) superfamily. Small multidrug resistance (SMR) (TC 2.A.7.1) family.</text>
</comment>
<proteinExistence type="inferred from homology"/>
<keyword evidence="4 7" id="KW-0812">Transmembrane</keyword>
<dbReference type="InterPro" id="IPR000390">
    <property type="entry name" value="Small_drug/metabolite_transptr"/>
</dbReference>
<feature type="transmembrane region" description="Helical" evidence="8">
    <location>
        <begin position="57"/>
        <end position="78"/>
    </location>
</feature>
<accession>A0A9D2PWZ1</accession>
<evidence type="ECO:0000256" key="7">
    <source>
        <dbReference type="RuleBase" id="RU003942"/>
    </source>
</evidence>
<dbReference type="PANTHER" id="PTHR30561:SF1">
    <property type="entry name" value="MULTIDRUG TRANSPORTER EMRE"/>
    <property type="match status" value="1"/>
</dbReference>
<feature type="transmembrane region" description="Helical" evidence="8">
    <location>
        <begin position="27"/>
        <end position="45"/>
    </location>
</feature>
<keyword evidence="5 8" id="KW-1133">Transmembrane helix</keyword>
<dbReference type="InterPro" id="IPR037185">
    <property type="entry name" value="EmrE-like"/>
</dbReference>
<dbReference type="GO" id="GO:0015220">
    <property type="term" value="F:choline transmembrane transporter activity"/>
    <property type="evidence" value="ECO:0007669"/>
    <property type="project" value="TreeGrafter"/>
</dbReference>
<sequence length="133" mass="13174">MTAWLLLVAAILSEVTATLSLRGALDVPALYVLVVAGYVLAFTLLGQVLRRGMSLGVAYGIWGAAGVVLAAAGSALLFGEVLTVLKVTGFVLVAAGVSVVEIGSQRAQQAADGAAASPVAATGAVHAGGEEAR</sequence>
<evidence type="ECO:0000256" key="4">
    <source>
        <dbReference type="ARBA" id="ARBA00022692"/>
    </source>
</evidence>
<reference evidence="9" key="1">
    <citation type="journal article" date="2021" name="PeerJ">
        <title>Extensive microbial diversity within the chicken gut microbiome revealed by metagenomics and culture.</title>
        <authorList>
            <person name="Gilroy R."/>
            <person name="Ravi A."/>
            <person name="Getino M."/>
            <person name="Pursley I."/>
            <person name="Horton D.L."/>
            <person name="Alikhan N.F."/>
            <person name="Baker D."/>
            <person name="Gharbi K."/>
            <person name="Hall N."/>
            <person name="Watson M."/>
            <person name="Adriaenssens E.M."/>
            <person name="Foster-Nyarko E."/>
            <person name="Jarju S."/>
            <person name="Secka A."/>
            <person name="Antonio M."/>
            <person name="Oren A."/>
            <person name="Chaudhuri R.R."/>
            <person name="La Ragione R."/>
            <person name="Hildebrand F."/>
            <person name="Pallen M.J."/>
        </authorList>
    </citation>
    <scope>NUCLEOTIDE SEQUENCE</scope>
    <source>
        <strain evidence="9">CHK130-7132</strain>
    </source>
</reference>
<protein>
    <submittedName>
        <fullName evidence="9">QacE family quaternary ammonium compound efflux SMR transporter</fullName>
    </submittedName>
</protein>